<keyword evidence="4" id="KW-0238">DNA-binding</keyword>
<dbReference type="SUPFAM" id="SSF46689">
    <property type="entry name" value="Homeodomain-like"/>
    <property type="match status" value="1"/>
</dbReference>
<dbReference type="PROSITE" id="PS51294">
    <property type="entry name" value="HTH_MYB"/>
    <property type="match status" value="2"/>
</dbReference>
<dbReference type="PANTHER" id="PTHR48000:SF74">
    <property type="entry name" value="TRANSCRIPTION FACTOR RAX2-LIKE"/>
    <property type="match status" value="1"/>
</dbReference>
<evidence type="ECO:0000313" key="9">
    <source>
        <dbReference type="EMBL" id="VFU34304.1"/>
    </source>
</evidence>
<evidence type="ECO:0000256" key="5">
    <source>
        <dbReference type="ARBA" id="ARBA00023163"/>
    </source>
</evidence>
<evidence type="ECO:0000259" key="7">
    <source>
        <dbReference type="PROSITE" id="PS50090"/>
    </source>
</evidence>
<dbReference type="FunFam" id="1.10.10.60:FF:000015">
    <property type="entry name" value="Transcription factor RAX3"/>
    <property type="match status" value="1"/>
</dbReference>
<dbReference type="AlphaFoldDB" id="A0A6N2L1B1"/>
<keyword evidence="3" id="KW-0805">Transcription regulation</keyword>
<dbReference type="InterPro" id="IPR001005">
    <property type="entry name" value="SANT/Myb"/>
</dbReference>
<keyword evidence="5" id="KW-0804">Transcription</keyword>
<gene>
    <name evidence="9" type="ORF">SVIM_LOCUS163564</name>
</gene>
<dbReference type="EMBL" id="CAADRP010001001">
    <property type="protein sequence ID" value="VFU34304.1"/>
    <property type="molecule type" value="Genomic_DNA"/>
</dbReference>
<evidence type="ECO:0000256" key="2">
    <source>
        <dbReference type="ARBA" id="ARBA00022737"/>
    </source>
</evidence>
<feature type="domain" description="HTH myb-type" evidence="8">
    <location>
        <begin position="9"/>
        <end position="62"/>
    </location>
</feature>
<evidence type="ECO:0000256" key="1">
    <source>
        <dbReference type="ARBA" id="ARBA00004123"/>
    </source>
</evidence>
<dbReference type="GO" id="GO:0003677">
    <property type="term" value="F:DNA binding"/>
    <property type="evidence" value="ECO:0007669"/>
    <property type="project" value="UniProtKB-KW"/>
</dbReference>
<keyword evidence="2" id="KW-0677">Repeat</keyword>
<dbReference type="SMART" id="SM00717">
    <property type="entry name" value="SANT"/>
    <property type="match status" value="2"/>
</dbReference>
<dbReference type="PANTHER" id="PTHR48000">
    <property type="entry name" value="OS09G0431300 PROTEIN"/>
    <property type="match status" value="1"/>
</dbReference>
<comment type="subcellular location">
    <subcellularLocation>
        <location evidence="1">Nucleus</location>
    </subcellularLocation>
</comment>
<dbReference type="InterPro" id="IPR017930">
    <property type="entry name" value="Myb_dom"/>
</dbReference>
<proteinExistence type="predicted"/>
<sequence length="322" mass="35464">MGRAPCCDKANVKRGPWSPEEDATLKSYLETHGTGGNWISLPQKAGLKRCGKSCRLRWLNYLRPNIKHGGFTEEEDNTICSLYSQMGSRQVSQWSLIAAQLPGRTDNDVKNYWNTKLKKKILVGKISLSIKNSSTNAPPASVTNIPTIPCSTISPILYIPKAETEKPVTFSDHYSLTQSSGAFPTLSDAGYEPVISSTTQNWSQNHFQYSSFPGIVDMSEFRASSMNSHIVSSSQEGSTMSDSSSLAMDYKGLSLPSTHGGPDQDVGILMDSELGFPSDFVNDLLFQDRESEVVANCFQYFADFGYVDMKPQGLNQGVTNQY</sequence>
<dbReference type="GO" id="GO:0005634">
    <property type="term" value="C:nucleus"/>
    <property type="evidence" value="ECO:0007669"/>
    <property type="project" value="UniProtKB-SubCell"/>
</dbReference>
<evidence type="ECO:0000256" key="6">
    <source>
        <dbReference type="ARBA" id="ARBA00023242"/>
    </source>
</evidence>
<accession>A0A6N2L1B1</accession>
<name>A0A6N2L1B1_SALVM</name>
<dbReference type="PROSITE" id="PS50090">
    <property type="entry name" value="MYB_LIKE"/>
    <property type="match status" value="2"/>
</dbReference>
<dbReference type="Pfam" id="PF00249">
    <property type="entry name" value="Myb_DNA-binding"/>
    <property type="match status" value="2"/>
</dbReference>
<feature type="domain" description="HTH myb-type" evidence="8">
    <location>
        <begin position="63"/>
        <end position="121"/>
    </location>
</feature>
<feature type="domain" description="Myb-like" evidence="7">
    <location>
        <begin position="63"/>
        <end position="117"/>
    </location>
</feature>
<reference evidence="9" key="1">
    <citation type="submission" date="2019-03" db="EMBL/GenBank/DDBJ databases">
        <authorList>
            <person name="Mank J."/>
            <person name="Almeida P."/>
        </authorList>
    </citation>
    <scope>NUCLEOTIDE SEQUENCE</scope>
    <source>
        <strain evidence="9">78183</strain>
    </source>
</reference>
<evidence type="ECO:0000259" key="8">
    <source>
        <dbReference type="PROSITE" id="PS51294"/>
    </source>
</evidence>
<dbReference type="InterPro" id="IPR009057">
    <property type="entry name" value="Homeodomain-like_sf"/>
</dbReference>
<dbReference type="Gene3D" id="1.10.10.60">
    <property type="entry name" value="Homeodomain-like"/>
    <property type="match status" value="2"/>
</dbReference>
<organism evidence="9">
    <name type="scientific">Salix viminalis</name>
    <name type="common">Common osier</name>
    <name type="synonym">Basket willow</name>
    <dbReference type="NCBI Taxonomy" id="40686"/>
    <lineage>
        <taxon>Eukaryota</taxon>
        <taxon>Viridiplantae</taxon>
        <taxon>Streptophyta</taxon>
        <taxon>Embryophyta</taxon>
        <taxon>Tracheophyta</taxon>
        <taxon>Spermatophyta</taxon>
        <taxon>Magnoliopsida</taxon>
        <taxon>eudicotyledons</taxon>
        <taxon>Gunneridae</taxon>
        <taxon>Pentapetalae</taxon>
        <taxon>rosids</taxon>
        <taxon>fabids</taxon>
        <taxon>Malpighiales</taxon>
        <taxon>Salicaceae</taxon>
        <taxon>Saliceae</taxon>
        <taxon>Salix</taxon>
    </lineage>
</organism>
<protein>
    <submittedName>
        <fullName evidence="9">Uncharacterized protein</fullName>
    </submittedName>
</protein>
<feature type="domain" description="Myb-like" evidence="7">
    <location>
        <begin position="9"/>
        <end position="62"/>
    </location>
</feature>
<evidence type="ECO:0000256" key="3">
    <source>
        <dbReference type="ARBA" id="ARBA00023015"/>
    </source>
</evidence>
<evidence type="ECO:0000256" key="4">
    <source>
        <dbReference type="ARBA" id="ARBA00023125"/>
    </source>
</evidence>
<dbReference type="CDD" id="cd00167">
    <property type="entry name" value="SANT"/>
    <property type="match status" value="2"/>
</dbReference>
<keyword evidence="6" id="KW-0539">Nucleus</keyword>